<proteinExistence type="predicted"/>
<accession>A0A166SBD1</accession>
<comment type="caution">
    <text evidence="1">The sequence shown here is derived from an EMBL/GenBank/DDBJ whole genome shotgun (WGS) entry which is preliminary data.</text>
</comment>
<keyword evidence="2" id="KW-1185">Reference proteome</keyword>
<dbReference type="STRING" id="708197.A0A166SBD1"/>
<organism evidence="1 2">
    <name type="scientific">Colletotrichum tofieldiae</name>
    <dbReference type="NCBI Taxonomy" id="708197"/>
    <lineage>
        <taxon>Eukaryota</taxon>
        <taxon>Fungi</taxon>
        <taxon>Dikarya</taxon>
        <taxon>Ascomycota</taxon>
        <taxon>Pezizomycotina</taxon>
        <taxon>Sordariomycetes</taxon>
        <taxon>Hypocreomycetidae</taxon>
        <taxon>Glomerellales</taxon>
        <taxon>Glomerellaceae</taxon>
        <taxon>Colletotrichum</taxon>
        <taxon>Colletotrichum spaethianum species complex</taxon>
    </lineage>
</organism>
<dbReference type="Proteomes" id="UP000076552">
    <property type="component" value="Unassembled WGS sequence"/>
</dbReference>
<sequence>MELTTFSVETAEDSLHEEGFVDLQDSEVGGYVSEIEQKGFQYLSPHGLDFCQQRVLEDVRIRSILETLFEKCNLGHWLRYKELPGHIECFRKGGPEAGRRVVLVQLWARGSRVEYYRGSHLCVLPTTKGERSLHEISRMALDEAACKPNELKFPDGGLLAAQYAGKKLDCVWQGAVANPYLTIVRFLVVETGPDGQYLMSVFTWSTWFSTSMSERHGSTHVHRLQLHFNERLTVGGATQKVMHLDPTAPPQKYRCVLTRGGPSLVP</sequence>
<evidence type="ECO:0000313" key="2">
    <source>
        <dbReference type="Proteomes" id="UP000076552"/>
    </source>
</evidence>
<dbReference type="EMBL" id="LFIV01000088">
    <property type="protein sequence ID" value="KZL70503.1"/>
    <property type="molecule type" value="Genomic_DNA"/>
</dbReference>
<reference evidence="1 2" key="1">
    <citation type="submission" date="2015-06" db="EMBL/GenBank/DDBJ databases">
        <title>Survival trade-offs in plant roots during colonization by closely related pathogenic and mutualistic fungi.</title>
        <authorList>
            <person name="Hacquard S."/>
            <person name="Kracher B."/>
            <person name="Hiruma K."/>
            <person name="Weinman A."/>
            <person name="Muench P."/>
            <person name="Garrido Oter R."/>
            <person name="Ver Loren van Themaat E."/>
            <person name="Dallerey J.-F."/>
            <person name="Damm U."/>
            <person name="Henrissat B."/>
            <person name="Lespinet O."/>
            <person name="Thon M."/>
            <person name="Kemen E."/>
            <person name="McHardy A.C."/>
            <person name="Schulze-Lefert P."/>
            <person name="O'Connell R.J."/>
        </authorList>
    </citation>
    <scope>NUCLEOTIDE SEQUENCE [LARGE SCALE GENOMIC DNA]</scope>
    <source>
        <strain evidence="1 2">0861</strain>
    </source>
</reference>
<gene>
    <name evidence="1" type="ORF">CT0861_09593</name>
</gene>
<name>A0A166SBD1_9PEZI</name>
<protein>
    <submittedName>
        <fullName evidence="1">Uncharacterized protein</fullName>
    </submittedName>
</protein>
<dbReference type="AlphaFoldDB" id="A0A166SBD1"/>
<evidence type="ECO:0000313" key="1">
    <source>
        <dbReference type="EMBL" id="KZL70503.1"/>
    </source>
</evidence>